<dbReference type="EMBL" id="CAGS01000094">
    <property type="protein sequence ID" value="CCF83073.1"/>
    <property type="molecule type" value="Genomic_DNA"/>
</dbReference>
<protein>
    <recommendedName>
        <fullName evidence="9">Sec-independent protein translocase protein TatA</fullName>
    </recommendedName>
</protein>
<dbReference type="OrthoDB" id="166933at2"/>
<proteinExistence type="inferred from homology"/>
<dbReference type="HAMAP" id="MF_00236">
    <property type="entry name" value="TatA_E"/>
    <property type="match status" value="1"/>
</dbReference>
<feature type="transmembrane region" description="Helical" evidence="9">
    <location>
        <begin position="6"/>
        <end position="25"/>
    </location>
</feature>
<keyword evidence="5 9" id="KW-0653">Protein transport</keyword>
<evidence type="ECO:0000313" key="11">
    <source>
        <dbReference type="EMBL" id="CCF83073.1"/>
    </source>
</evidence>
<dbReference type="PANTHER" id="PTHR42982:SF1">
    <property type="entry name" value="SEC-INDEPENDENT PROTEIN TRANSLOCASE PROTEIN TATA"/>
    <property type="match status" value="1"/>
</dbReference>
<comment type="function">
    <text evidence="9">Part of the twin-arginine translocation (Tat) system that transports large folded proteins containing a characteristic twin-arginine motif in their signal peptide across membranes. TatA could form the protein-conducting channel of the Tat system.</text>
</comment>
<keyword evidence="7 9" id="KW-0811">Translocation</keyword>
<dbReference type="RefSeq" id="WP_008475809.1">
    <property type="nucleotide sequence ID" value="NZ_CAGS01000094.1"/>
</dbReference>
<dbReference type="InterPro" id="IPR003369">
    <property type="entry name" value="TatA/B/E"/>
</dbReference>
<evidence type="ECO:0000256" key="5">
    <source>
        <dbReference type="ARBA" id="ARBA00022927"/>
    </source>
</evidence>
<evidence type="ECO:0000256" key="2">
    <source>
        <dbReference type="ARBA" id="ARBA00022448"/>
    </source>
</evidence>
<dbReference type="PANTHER" id="PTHR42982">
    <property type="entry name" value="SEC-INDEPENDENT PROTEIN TRANSLOCASE PROTEIN TATA"/>
    <property type="match status" value="1"/>
</dbReference>
<keyword evidence="4 9" id="KW-0812">Transmembrane</keyword>
<comment type="subcellular location">
    <subcellularLocation>
        <location evidence="1 9">Cell membrane</location>
        <topology evidence="1 9">Single-pass membrane protein</topology>
    </subcellularLocation>
</comment>
<sequence length="68" mass="7282">MPSFSWPELALILVIVVVIFGVGKLPEIGGALGRGIKEFRSAADDTGEAKNGKLPERAETERSRKDAS</sequence>
<evidence type="ECO:0000256" key="10">
    <source>
        <dbReference type="SAM" id="MobiDB-lite"/>
    </source>
</evidence>
<evidence type="ECO:0000256" key="9">
    <source>
        <dbReference type="HAMAP-Rule" id="MF_00236"/>
    </source>
</evidence>
<dbReference type="Pfam" id="PF02416">
    <property type="entry name" value="TatA_B_E"/>
    <property type="match status" value="1"/>
</dbReference>
<keyword evidence="8 9" id="KW-0472">Membrane</keyword>
<keyword evidence="12" id="KW-1185">Reference proteome</keyword>
<dbReference type="Gene3D" id="1.20.5.3310">
    <property type="match status" value="1"/>
</dbReference>
<dbReference type="NCBIfam" id="TIGR01411">
    <property type="entry name" value="tatAE"/>
    <property type="match status" value="1"/>
</dbReference>
<dbReference type="AlphaFoldDB" id="I4EEG1"/>
<dbReference type="Proteomes" id="UP000004221">
    <property type="component" value="Unassembled WGS sequence"/>
</dbReference>
<dbReference type="GO" id="GO:0033281">
    <property type="term" value="C:TAT protein transport complex"/>
    <property type="evidence" value="ECO:0007669"/>
    <property type="project" value="UniProtKB-UniRule"/>
</dbReference>
<evidence type="ECO:0000256" key="6">
    <source>
        <dbReference type="ARBA" id="ARBA00022989"/>
    </source>
</evidence>
<evidence type="ECO:0000256" key="1">
    <source>
        <dbReference type="ARBA" id="ARBA00004162"/>
    </source>
</evidence>
<evidence type="ECO:0000256" key="8">
    <source>
        <dbReference type="ARBA" id="ARBA00023136"/>
    </source>
</evidence>
<dbReference type="InterPro" id="IPR006312">
    <property type="entry name" value="TatA/E"/>
</dbReference>
<comment type="caution">
    <text evidence="11">The sequence shown here is derived from an EMBL/GenBank/DDBJ whole genome shotgun (WGS) entry which is preliminary data.</text>
</comment>
<dbReference type="GO" id="GO:0043953">
    <property type="term" value="P:protein transport by the Tat complex"/>
    <property type="evidence" value="ECO:0007669"/>
    <property type="project" value="UniProtKB-UniRule"/>
</dbReference>
<evidence type="ECO:0000256" key="4">
    <source>
        <dbReference type="ARBA" id="ARBA00022692"/>
    </source>
</evidence>
<dbReference type="GO" id="GO:0008320">
    <property type="term" value="F:protein transmembrane transporter activity"/>
    <property type="evidence" value="ECO:0007669"/>
    <property type="project" value="UniProtKB-UniRule"/>
</dbReference>
<evidence type="ECO:0000256" key="3">
    <source>
        <dbReference type="ARBA" id="ARBA00022475"/>
    </source>
</evidence>
<feature type="region of interest" description="Disordered" evidence="10">
    <location>
        <begin position="43"/>
        <end position="68"/>
    </location>
</feature>
<keyword evidence="2 9" id="KW-0813">Transport</keyword>
<reference evidence="11 12" key="1">
    <citation type="journal article" date="2012" name="ISME J.">
        <title>Nitrification expanded: discovery, physiology and genomics of a nitrite-oxidizing bacterium from the phylum Chloroflexi.</title>
        <authorList>
            <person name="Sorokin D.Y."/>
            <person name="Lucker S."/>
            <person name="Vejmelkova D."/>
            <person name="Kostrikina N.A."/>
            <person name="Kleerebezem R."/>
            <person name="Rijpstra W.I."/>
            <person name="Damste J.S."/>
            <person name="Le Paslier D."/>
            <person name="Muyzer G."/>
            <person name="Wagner M."/>
            <person name="van Loosdrecht M.C."/>
            <person name="Daims H."/>
        </authorList>
    </citation>
    <scope>NUCLEOTIDE SEQUENCE [LARGE SCALE GENOMIC DNA]</scope>
    <source>
        <strain evidence="12">none</strain>
    </source>
</reference>
<evidence type="ECO:0000313" key="12">
    <source>
        <dbReference type="Proteomes" id="UP000004221"/>
    </source>
</evidence>
<name>I4EEG1_9BACT</name>
<comment type="similarity">
    <text evidence="9">Belongs to the TatA/E family.</text>
</comment>
<evidence type="ECO:0000256" key="7">
    <source>
        <dbReference type="ARBA" id="ARBA00023010"/>
    </source>
</evidence>
<keyword evidence="6 9" id="KW-1133">Transmembrane helix</keyword>
<gene>
    <name evidence="9" type="primary">tatA</name>
    <name evidence="11" type="ORF">NITHO_1830005</name>
</gene>
<keyword evidence="3 9" id="KW-1003">Cell membrane</keyword>
<accession>I4EEG1</accession>
<organism evidence="11 12">
    <name type="scientific">Nitrolancea hollandica Lb</name>
    <dbReference type="NCBI Taxonomy" id="1129897"/>
    <lineage>
        <taxon>Bacteria</taxon>
        <taxon>Pseudomonadati</taxon>
        <taxon>Thermomicrobiota</taxon>
        <taxon>Thermomicrobia</taxon>
        <taxon>Sphaerobacterales</taxon>
        <taxon>Sphaerobacterineae</taxon>
        <taxon>Sphaerobacteraceae</taxon>
        <taxon>Nitrolancea</taxon>
    </lineage>
</organism>
<comment type="subunit">
    <text evidence="9">Forms a complex with TatC.</text>
</comment>